<accession>A0ABU9BHF3</accession>
<dbReference type="PROSITE" id="PS50995">
    <property type="entry name" value="HTH_MARR_2"/>
    <property type="match status" value="1"/>
</dbReference>
<keyword evidence="7" id="KW-1185">Reference proteome</keyword>
<dbReference type="Proteomes" id="UP001368500">
    <property type="component" value="Unassembled WGS sequence"/>
</dbReference>
<keyword evidence="1" id="KW-0805">Transcription regulation</keyword>
<evidence type="ECO:0000256" key="3">
    <source>
        <dbReference type="ARBA" id="ARBA00023163"/>
    </source>
</evidence>
<dbReference type="SMART" id="SM00347">
    <property type="entry name" value="HTH_MARR"/>
    <property type="match status" value="1"/>
</dbReference>
<feature type="compositionally biased region" description="Low complexity" evidence="4">
    <location>
        <begin position="166"/>
        <end position="175"/>
    </location>
</feature>
<keyword evidence="3" id="KW-0804">Transcription</keyword>
<evidence type="ECO:0000313" key="7">
    <source>
        <dbReference type="Proteomes" id="UP001368500"/>
    </source>
</evidence>
<dbReference type="RefSeq" id="WP_341376179.1">
    <property type="nucleotide sequence ID" value="NZ_JBBUTF010000023.1"/>
</dbReference>
<comment type="caution">
    <text evidence="6">The sequence shown here is derived from an EMBL/GenBank/DDBJ whole genome shotgun (WGS) entry which is preliminary data.</text>
</comment>
<proteinExistence type="predicted"/>
<evidence type="ECO:0000256" key="4">
    <source>
        <dbReference type="SAM" id="MobiDB-lite"/>
    </source>
</evidence>
<evidence type="ECO:0000259" key="5">
    <source>
        <dbReference type="PROSITE" id="PS50995"/>
    </source>
</evidence>
<dbReference type="PANTHER" id="PTHR42756:SF1">
    <property type="entry name" value="TRANSCRIPTIONAL REPRESSOR OF EMRAB OPERON"/>
    <property type="match status" value="1"/>
</dbReference>
<feature type="region of interest" description="Disordered" evidence="4">
    <location>
        <begin position="156"/>
        <end position="175"/>
    </location>
</feature>
<keyword evidence="2" id="KW-0238">DNA-binding</keyword>
<dbReference type="InterPro" id="IPR036390">
    <property type="entry name" value="WH_DNA-bd_sf"/>
</dbReference>
<dbReference type="SUPFAM" id="SSF46785">
    <property type="entry name" value="Winged helix' DNA-binding domain"/>
    <property type="match status" value="1"/>
</dbReference>
<sequence>MSRHDPSSPDFVREEFPFYWLARLYGVYSMQMEQALKPIGLDIPIWRTLLILQQQGEAASMSEIALHAIAKLSTVTKLVYRMKAEGLVETATAEHDARVTMVRLAEPGREAIERGQLATRHIFQRSFDGLTPAQIRKLNETLHQMLDNLSPRHADLAAGRGGVGGVSSADGETPS</sequence>
<organism evidence="6 7">
    <name type="scientific">Pseudaquabacterium rugosum</name>
    <dbReference type="NCBI Taxonomy" id="2984194"/>
    <lineage>
        <taxon>Bacteria</taxon>
        <taxon>Pseudomonadati</taxon>
        <taxon>Pseudomonadota</taxon>
        <taxon>Betaproteobacteria</taxon>
        <taxon>Burkholderiales</taxon>
        <taxon>Sphaerotilaceae</taxon>
        <taxon>Pseudaquabacterium</taxon>
    </lineage>
</organism>
<dbReference type="PANTHER" id="PTHR42756">
    <property type="entry name" value="TRANSCRIPTIONAL REGULATOR, MARR"/>
    <property type="match status" value="1"/>
</dbReference>
<reference evidence="6 7" key="1">
    <citation type="submission" date="2024-04" db="EMBL/GenBank/DDBJ databases">
        <title>Novel species of the genus Ideonella isolated from streams.</title>
        <authorList>
            <person name="Lu H."/>
        </authorList>
    </citation>
    <scope>NUCLEOTIDE SEQUENCE [LARGE SCALE GENOMIC DNA]</scope>
    <source>
        <strain evidence="6 7">BYS139W</strain>
    </source>
</reference>
<dbReference type="InterPro" id="IPR000835">
    <property type="entry name" value="HTH_MarR-typ"/>
</dbReference>
<evidence type="ECO:0000313" key="6">
    <source>
        <dbReference type="EMBL" id="MEK8028395.1"/>
    </source>
</evidence>
<protein>
    <submittedName>
        <fullName evidence="6">MarR family winged helix-turn-helix transcriptional regulator</fullName>
    </submittedName>
</protein>
<gene>
    <name evidence="6" type="ORF">AACH11_20745</name>
</gene>
<dbReference type="EMBL" id="JBBUTF010000023">
    <property type="protein sequence ID" value="MEK8028395.1"/>
    <property type="molecule type" value="Genomic_DNA"/>
</dbReference>
<evidence type="ECO:0000256" key="2">
    <source>
        <dbReference type="ARBA" id="ARBA00023125"/>
    </source>
</evidence>
<dbReference type="Gene3D" id="1.10.10.10">
    <property type="entry name" value="Winged helix-like DNA-binding domain superfamily/Winged helix DNA-binding domain"/>
    <property type="match status" value="1"/>
</dbReference>
<dbReference type="InterPro" id="IPR036388">
    <property type="entry name" value="WH-like_DNA-bd_sf"/>
</dbReference>
<evidence type="ECO:0000256" key="1">
    <source>
        <dbReference type="ARBA" id="ARBA00023015"/>
    </source>
</evidence>
<feature type="domain" description="HTH marR-type" evidence="5">
    <location>
        <begin position="14"/>
        <end position="147"/>
    </location>
</feature>
<name>A0ABU9BHF3_9BURK</name>